<protein>
    <submittedName>
        <fullName evidence="2">RES family NAD+ phosphorylase</fullName>
    </submittedName>
</protein>
<feature type="domain" description="RES" evidence="1">
    <location>
        <begin position="75"/>
        <end position="232"/>
    </location>
</feature>
<gene>
    <name evidence="2" type="ORF">RS130_08390</name>
</gene>
<name>A0ABU3SVB7_9ALTE</name>
<dbReference type="Proteomes" id="UP001247805">
    <property type="component" value="Unassembled WGS sequence"/>
</dbReference>
<proteinExistence type="predicted"/>
<evidence type="ECO:0000313" key="3">
    <source>
        <dbReference type="Proteomes" id="UP001247805"/>
    </source>
</evidence>
<reference evidence="2 3" key="1">
    <citation type="submission" date="2023-10" db="EMBL/GenBank/DDBJ databases">
        <title>Glaciecola aquimarina strain GGW-M5 nov., isolated from a coastal seawater.</title>
        <authorList>
            <person name="Bayburt H."/>
            <person name="Kim J.M."/>
            <person name="Choi B.J."/>
            <person name="Jeon C.O."/>
        </authorList>
    </citation>
    <scope>NUCLEOTIDE SEQUENCE [LARGE SCALE GENOMIC DNA]</scope>
    <source>
        <strain evidence="2 3">KCTC 32108</strain>
    </source>
</reference>
<dbReference type="EMBL" id="JAWDIO010000002">
    <property type="protein sequence ID" value="MDU0353944.1"/>
    <property type="molecule type" value="Genomic_DNA"/>
</dbReference>
<organism evidence="2 3">
    <name type="scientific">Paraglaciecola aquimarina</name>
    <dbReference type="NCBI Taxonomy" id="1235557"/>
    <lineage>
        <taxon>Bacteria</taxon>
        <taxon>Pseudomonadati</taxon>
        <taxon>Pseudomonadota</taxon>
        <taxon>Gammaproteobacteria</taxon>
        <taxon>Alteromonadales</taxon>
        <taxon>Alteromonadaceae</taxon>
        <taxon>Paraglaciecola</taxon>
    </lineage>
</organism>
<dbReference type="RefSeq" id="WP_316025579.1">
    <property type="nucleotide sequence ID" value="NZ_JAWDIO010000002.1"/>
</dbReference>
<evidence type="ECO:0000313" key="2">
    <source>
        <dbReference type="EMBL" id="MDU0353944.1"/>
    </source>
</evidence>
<accession>A0ABU3SVB7</accession>
<keyword evidence="3" id="KW-1185">Reference proteome</keyword>
<evidence type="ECO:0000259" key="1">
    <source>
        <dbReference type="Pfam" id="PF08808"/>
    </source>
</evidence>
<comment type="caution">
    <text evidence="2">The sequence shown here is derived from an EMBL/GenBank/DDBJ whole genome shotgun (WGS) entry which is preliminary data.</text>
</comment>
<sequence>MKANIKVIELNSLDRFRKDLFSADSSEAIEKLLNWYIESFGGLNFKFGYDRPIIRARLCSSIEGFSHVSELHSPPPEVASIGRMNEKGSPMFYASYHIGTALAEINAKEGDIIQIGQFQLPNQSDSGIRCLAIGEIYNTYHGTSTISQTMFDEIRKLIDRLGKNDIHGLLSYLYMDALSAELLNDLSASEKDYIYSRTLSRLLLEKHPEIDGLIFPSAKIKGTANISLRPEAVLTKAKVVSSQVIKIIKLYPYGLCDFKVVKQAKGERSDGKIIW</sequence>
<dbReference type="InterPro" id="IPR014914">
    <property type="entry name" value="RES_dom"/>
</dbReference>
<dbReference type="Pfam" id="PF08808">
    <property type="entry name" value="RES"/>
    <property type="match status" value="1"/>
</dbReference>